<proteinExistence type="predicted"/>
<dbReference type="EMBL" id="LXQA010321631">
    <property type="protein sequence ID" value="MCI43753.1"/>
    <property type="molecule type" value="Genomic_DNA"/>
</dbReference>
<comment type="caution">
    <text evidence="2">The sequence shown here is derived from an EMBL/GenBank/DDBJ whole genome shotgun (WGS) entry which is preliminary data.</text>
</comment>
<protein>
    <submittedName>
        <fullName evidence="2">Uncharacterized protein</fullName>
    </submittedName>
</protein>
<evidence type="ECO:0000256" key="1">
    <source>
        <dbReference type="SAM" id="Coils"/>
    </source>
</evidence>
<accession>A0A392S4C4</accession>
<feature type="coiled-coil region" evidence="1">
    <location>
        <begin position="18"/>
        <end position="52"/>
    </location>
</feature>
<keyword evidence="3" id="KW-1185">Reference proteome</keyword>
<organism evidence="2 3">
    <name type="scientific">Trifolium medium</name>
    <dbReference type="NCBI Taxonomy" id="97028"/>
    <lineage>
        <taxon>Eukaryota</taxon>
        <taxon>Viridiplantae</taxon>
        <taxon>Streptophyta</taxon>
        <taxon>Embryophyta</taxon>
        <taxon>Tracheophyta</taxon>
        <taxon>Spermatophyta</taxon>
        <taxon>Magnoliopsida</taxon>
        <taxon>eudicotyledons</taxon>
        <taxon>Gunneridae</taxon>
        <taxon>Pentapetalae</taxon>
        <taxon>rosids</taxon>
        <taxon>fabids</taxon>
        <taxon>Fabales</taxon>
        <taxon>Fabaceae</taxon>
        <taxon>Papilionoideae</taxon>
        <taxon>50 kb inversion clade</taxon>
        <taxon>NPAAA clade</taxon>
        <taxon>Hologalegina</taxon>
        <taxon>IRL clade</taxon>
        <taxon>Trifolieae</taxon>
        <taxon>Trifolium</taxon>
    </lineage>
</organism>
<reference evidence="2 3" key="1">
    <citation type="journal article" date="2018" name="Front. Plant Sci.">
        <title>Red Clover (Trifolium pratense) and Zigzag Clover (T. medium) - A Picture of Genomic Similarities and Differences.</title>
        <authorList>
            <person name="Dluhosova J."/>
            <person name="Istvanek J."/>
            <person name="Nedelnik J."/>
            <person name="Repkova J."/>
        </authorList>
    </citation>
    <scope>NUCLEOTIDE SEQUENCE [LARGE SCALE GENOMIC DNA]</scope>
    <source>
        <strain evidence="3">cv. 10/8</strain>
        <tissue evidence="2">Leaf</tissue>
    </source>
</reference>
<feature type="non-terminal residue" evidence="2">
    <location>
        <position position="90"/>
    </location>
</feature>
<dbReference type="AlphaFoldDB" id="A0A392S4C4"/>
<dbReference type="Proteomes" id="UP000265520">
    <property type="component" value="Unassembled WGS sequence"/>
</dbReference>
<name>A0A392S4C4_9FABA</name>
<keyword evidence="1" id="KW-0175">Coiled coil</keyword>
<evidence type="ECO:0000313" key="3">
    <source>
        <dbReference type="Proteomes" id="UP000265520"/>
    </source>
</evidence>
<sequence length="90" mass="10270">MTNSRELRIEVNNQGSKLLDLKSQKAQLETCIEALKQELITLEAEQAKVQSQESSIIAYLQESRDLVATLQLNSKKLDHDLQLEQNFQQA</sequence>
<evidence type="ECO:0000313" key="2">
    <source>
        <dbReference type="EMBL" id="MCI43753.1"/>
    </source>
</evidence>